<proteinExistence type="predicted"/>
<dbReference type="EMBL" id="CABIJS010000256">
    <property type="protein sequence ID" value="VUZ47880.1"/>
    <property type="molecule type" value="Genomic_DNA"/>
</dbReference>
<protein>
    <submittedName>
        <fullName evidence="1">Uncharacterized protein</fullName>
    </submittedName>
</protein>
<gene>
    <name evidence="1" type="ORF">WMSIL1_LOCUS7467</name>
</gene>
<evidence type="ECO:0000313" key="2">
    <source>
        <dbReference type="Proteomes" id="UP000321570"/>
    </source>
</evidence>
<reference evidence="1 2" key="1">
    <citation type="submission" date="2019-07" db="EMBL/GenBank/DDBJ databases">
        <authorList>
            <person name="Jastrzebski P J."/>
            <person name="Paukszto L."/>
            <person name="Jastrzebski P J."/>
        </authorList>
    </citation>
    <scope>NUCLEOTIDE SEQUENCE [LARGE SCALE GENOMIC DNA]</scope>
    <source>
        <strain evidence="1 2">WMS-il1</strain>
    </source>
</reference>
<evidence type="ECO:0000313" key="1">
    <source>
        <dbReference type="EMBL" id="VUZ47880.1"/>
    </source>
</evidence>
<dbReference type="AlphaFoldDB" id="A0A564YL31"/>
<organism evidence="1 2">
    <name type="scientific">Hymenolepis diminuta</name>
    <name type="common">Rat tapeworm</name>
    <dbReference type="NCBI Taxonomy" id="6216"/>
    <lineage>
        <taxon>Eukaryota</taxon>
        <taxon>Metazoa</taxon>
        <taxon>Spiralia</taxon>
        <taxon>Lophotrochozoa</taxon>
        <taxon>Platyhelminthes</taxon>
        <taxon>Cestoda</taxon>
        <taxon>Eucestoda</taxon>
        <taxon>Cyclophyllidea</taxon>
        <taxon>Hymenolepididae</taxon>
        <taxon>Hymenolepis</taxon>
    </lineage>
</organism>
<keyword evidence="2" id="KW-1185">Reference proteome</keyword>
<name>A0A564YL31_HYMDI</name>
<accession>A0A564YL31</accession>
<sequence>MLLRKFRKSDHDLYPAYLPLLSPKDLTLNETIEKCEARFKCLNLARREGEDVYKYIYIVNRMCNVFSPQTQHTYPNNSNDKPKCAFCGRFYFHKDCLFYKYQCQDCNLNGHKKRFCQSSQRQPYTGYRRGHYQNQHHQTHSILTAIQVNVSGRRYENFCINGIYSELQVGTGSNITGVSSET</sequence>
<dbReference type="Proteomes" id="UP000321570">
    <property type="component" value="Unassembled WGS sequence"/>
</dbReference>